<dbReference type="AlphaFoldDB" id="A0A348WNU1"/>
<feature type="non-terminal residue" evidence="10">
    <location>
        <position position="1"/>
    </location>
</feature>
<keyword evidence="4" id="KW-0479">Metal-binding</keyword>
<comment type="caution">
    <text evidence="10">The sequence shown here is derived from an EMBL/GenBank/DDBJ whole genome shotgun (WGS) entry which is preliminary data.</text>
</comment>
<evidence type="ECO:0000259" key="9">
    <source>
        <dbReference type="Pfam" id="PF05649"/>
    </source>
</evidence>
<dbReference type="Pfam" id="PF05649">
    <property type="entry name" value="Peptidase_M13_N"/>
    <property type="match status" value="1"/>
</dbReference>
<evidence type="ECO:0000256" key="1">
    <source>
        <dbReference type="ARBA" id="ARBA00001947"/>
    </source>
</evidence>
<comment type="cofactor">
    <cofactor evidence="1">
        <name>Zn(2+)</name>
        <dbReference type="ChEBI" id="CHEBI:29105"/>
    </cofactor>
</comment>
<name>A0A348WNU1_9GAMM</name>
<evidence type="ECO:0000256" key="5">
    <source>
        <dbReference type="ARBA" id="ARBA00022801"/>
    </source>
</evidence>
<dbReference type="Gene3D" id="1.10.1380.10">
    <property type="entry name" value="Neutral endopeptidase , domain2"/>
    <property type="match status" value="1"/>
</dbReference>
<dbReference type="SUPFAM" id="SSF55486">
    <property type="entry name" value="Metalloproteases ('zincins'), catalytic domain"/>
    <property type="match status" value="1"/>
</dbReference>
<dbReference type="GO" id="GO:0005886">
    <property type="term" value="C:plasma membrane"/>
    <property type="evidence" value="ECO:0007669"/>
    <property type="project" value="TreeGrafter"/>
</dbReference>
<accession>A0A348WNU1</accession>
<dbReference type="InterPro" id="IPR042089">
    <property type="entry name" value="Peptidase_M13_dom_2"/>
</dbReference>
<evidence type="ECO:0000256" key="3">
    <source>
        <dbReference type="ARBA" id="ARBA00022670"/>
    </source>
</evidence>
<dbReference type="PRINTS" id="PR00786">
    <property type="entry name" value="NEPRILYSIN"/>
</dbReference>
<dbReference type="GO" id="GO:0046872">
    <property type="term" value="F:metal ion binding"/>
    <property type="evidence" value="ECO:0007669"/>
    <property type="project" value="UniProtKB-KW"/>
</dbReference>
<dbReference type="Gene3D" id="3.40.390.10">
    <property type="entry name" value="Collagenase (Catalytic Domain)"/>
    <property type="match status" value="1"/>
</dbReference>
<gene>
    <name evidence="10" type="ORF">DCR58_05375</name>
</gene>
<dbReference type="Proteomes" id="UP000262878">
    <property type="component" value="Unassembled WGS sequence"/>
</dbReference>
<keyword evidence="6" id="KW-0862">Zinc</keyword>
<evidence type="ECO:0000313" key="11">
    <source>
        <dbReference type="Proteomes" id="UP000262878"/>
    </source>
</evidence>
<dbReference type="CDD" id="cd08662">
    <property type="entry name" value="M13"/>
    <property type="match status" value="1"/>
</dbReference>
<dbReference type="STRING" id="314276.OS145_05090"/>
<comment type="similarity">
    <text evidence="2">Belongs to the peptidase M13 family.</text>
</comment>
<protein>
    <submittedName>
        <fullName evidence="10">Peptidase M13</fullName>
    </submittedName>
</protein>
<evidence type="ECO:0000256" key="7">
    <source>
        <dbReference type="ARBA" id="ARBA00023049"/>
    </source>
</evidence>
<evidence type="ECO:0000256" key="2">
    <source>
        <dbReference type="ARBA" id="ARBA00007357"/>
    </source>
</evidence>
<keyword evidence="7" id="KW-0482">Metalloprotease</keyword>
<feature type="domain" description="Peptidase M13 C-terminal" evidence="8">
    <location>
        <begin position="374"/>
        <end position="575"/>
    </location>
</feature>
<dbReference type="InterPro" id="IPR008753">
    <property type="entry name" value="Peptidase_M13_N"/>
</dbReference>
<proteinExistence type="inferred from homology"/>
<dbReference type="Pfam" id="PF01431">
    <property type="entry name" value="Peptidase_M13"/>
    <property type="match status" value="1"/>
</dbReference>
<dbReference type="PANTHER" id="PTHR11733">
    <property type="entry name" value="ZINC METALLOPROTEASE FAMILY M13 NEPRILYSIN-RELATED"/>
    <property type="match status" value="1"/>
</dbReference>
<evidence type="ECO:0000256" key="6">
    <source>
        <dbReference type="ARBA" id="ARBA00022833"/>
    </source>
</evidence>
<dbReference type="GO" id="GO:0004222">
    <property type="term" value="F:metalloendopeptidase activity"/>
    <property type="evidence" value="ECO:0007669"/>
    <property type="project" value="InterPro"/>
</dbReference>
<evidence type="ECO:0000313" key="10">
    <source>
        <dbReference type="EMBL" id="HAR56203.1"/>
    </source>
</evidence>
<reference evidence="10 11" key="1">
    <citation type="journal article" date="2018" name="Nat. Biotechnol.">
        <title>A standardized bacterial taxonomy based on genome phylogeny substantially revises the tree of life.</title>
        <authorList>
            <person name="Parks D.H."/>
            <person name="Chuvochina M."/>
            <person name="Waite D.W."/>
            <person name="Rinke C."/>
            <person name="Skarshewski A."/>
            <person name="Chaumeil P.A."/>
            <person name="Hugenholtz P."/>
        </authorList>
    </citation>
    <scope>NUCLEOTIDE SEQUENCE [LARGE SCALE GENOMIC DNA]</scope>
    <source>
        <strain evidence="10">UBA9360</strain>
    </source>
</reference>
<keyword evidence="5" id="KW-0378">Hydrolase</keyword>
<feature type="domain" description="Peptidase M13 N-terminal" evidence="9">
    <location>
        <begin position="2"/>
        <end position="322"/>
    </location>
</feature>
<dbReference type="PROSITE" id="PS51885">
    <property type="entry name" value="NEPRILYSIN"/>
    <property type="match status" value="1"/>
</dbReference>
<dbReference type="PANTHER" id="PTHR11733:SF167">
    <property type="entry name" value="FI17812P1-RELATED"/>
    <property type="match status" value="1"/>
</dbReference>
<dbReference type="GO" id="GO:0016485">
    <property type="term" value="P:protein processing"/>
    <property type="evidence" value="ECO:0007669"/>
    <property type="project" value="TreeGrafter"/>
</dbReference>
<evidence type="ECO:0000259" key="8">
    <source>
        <dbReference type="Pfam" id="PF01431"/>
    </source>
</evidence>
<sequence>NERKVGDFFNAYMDVETLNELGAKPIQSDLESINALDSYESVAEYFAHMSRMSTSIPFGFYVYPDAKDPQTNAMYVSQSGLGLPDREYYLSDEDKFKEFRTAYVEYISDVMEMAGVDNAKAAAERVLELETKLAEAQWTRVESRNADKTYNKMTASEVDELLGSFDFARYLKAADLNDVDNMIVSQPSYFEKLGEMFTDVDLQTWKDYLSFKVINDAASILSEDFSDRRFAFYGTTLRGIPEQEPRWKRGVDATNSVLGEVLGQVYVKEYFPPEAKEKMEGLIENLRAAYADSIQDLDWMTDETKEKALEKLAKFDPKVGYPNEWRDYSDLDISSTDLVGNYKAYAEFNYNEEIEKIGGPVDEEDWGMTPQTVNAYYSPVRNEIVFPAGILQPPFFDMNAEMAVNYGGIGAVIGHEMGHGFDDQGSKYDGEGNLNSWWTDADREAFDKRGKALSAQYSAYEPIEGVNINGDLTLGENIGDLAGLTIAYKAYMKSLDGEQAPVMDGFTGPQRVFIGWAQVWRGKYREDAIRQQVLSDPHSPAEYRVNGTVVNVPAFYEAFDVKPGDELYVAPENRVTIW</sequence>
<organism evidence="10 11">
    <name type="scientific">Idiomarina baltica</name>
    <dbReference type="NCBI Taxonomy" id="190892"/>
    <lineage>
        <taxon>Bacteria</taxon>
        <taxon>Pseudomonadati</taxon>
        <taxon>Pseudomonadota</taxon>
        <taxon>Gammaproteobacteria</taxon>
        <taxon>Alteromonadales</taxon>
        <taxon>Idiomarinaceae</taxon>
        <taxon>Idiomarina</taxon>
    </lineage>
</organism>
<dbReference type="InterPro" id="IPR000718">
    <property type="entry name" value="Peptidase_M13"/>
</dbReference>
<keyword evidence="3" id="KW-0645">Protease</keyword>
<dbReference type="EMBL" id="DMUP01000122">
    <property type="protein sequence ID" value="HAR56203.1"/>
    <property type="molecule type" value="Genomic_DNA"/>
</dbReference>
<dbReference type="InterPro" id="IPR018497">
    <property type="entry name" value="Peptidase_M13_C"/>
</dbReference>
<evidence type="ECO:0000256" key="4">
    <source>
        <dbReference type="ARBA" id="ARBA00022723"/>
    </source>
</evidence>
<dbReference type="InterPro" id="IPR024079">
    <property type="entry name" value="MetalloPept_cat_dom_sf"/>
</dbReference>